<sequence>MEEGKNIRLTSAEITQIWTAYMNDTALVCHFKYFISKVEDKEILSLLRQSLDIAQGNVKALTAIFNKENYPLPYGFNLEEDVDVTAPRLYSDTYMLNFLHEGAQVVLQAYSIMLTTSVRSDIYSYFKERVVLITDHLREIKELLLAKGLYIRSPYLPTPENHDFVKDQSFLTGYFGERRPLAGTEILNLYTNFQRNALGVATMIGFSQVAKSKEVRKFLVRGKEIAAKHCEVFGSKMKEDDIPIPMTWETEVTDSITYTFSDKIMMFYSTALIGLSVGYYGTAMAMSPRRDLGVMYTRLIAEILKYAEDGAKIMIKHGWMEEPPRALDRDELAKKKSN</sequence>
<accession>A0ABY8J4P1</accession>
<reference evidence="2 3" key="1">
    <citation type="submission" date="2023-04" db="EMBL/GenBank/DDBJ databases">
        <title>Genome sequence of Halobacillus naozhouensis KACC 21980.</title>
        <authorList>
            <person name="Kim S."/>
            <person name="Heo J."/>
            <person name="Kwon S.-W."/>
        </authorList>
    </citation>
    <scope>NUCLEOTIDE SEQUENCE [LARGE SCALE GENOMIC DNA]</scope>
    <source>
        <strain evidence="2 3">KCTC 13234</strain>
    </source>
</reference>
<gene>
    <name evidence="2" type="ORF">P9989_08585</name>
</gene>
<keyword evidence="1" id="KW-0812">Transmembrane</keyword>
<proteinExistence type="predicted"/>
<dbReference type="Proteomes" id="UP001221597">
    <property type="component" value="Chromosome"/>
</dbReference>
<name>A0ABY8J4P1_9BACI</name>
<evidence type="ECO:0000313" key="3">
    <source>
        <dbReference type="Proteomes" id="UP001221597"/>
    </source>
</evidence>
<evidence type="ECO:0000313" key="2">
    <source>
        <dbReference type="EMBL" id="WFT76403.1"/>
    </source>
</evidence>
<dbReference type="Gene3D" id="1.20.1260.10">
    <property type="match status" value="2"/>
</dbReference>
<organism evidence="2 3">
    <name type="scientific">Halobacillus naozhouensis</name>
    <dbReference type="NCBI Taxonomy" id="554880"/>
    <lineage>
        <taxon>Bacteria</taxon>
        <taxon>Bacillati</taxon>
        <taxon>Bacillota</taxon>
        <taxon>Bacilli</taxon>
        <taxon>Bacillales</taxon>
        <taxon>Bacillaceae</taxon>
        <taxon>Halobacillus</taxon>
    </lineage>
</organism>
<dbReference type="InterPro" id="IPR012347">
    <property type="entry name" value="Ferritin-like"/>
</dbReference>
<protein>
    <submittedName>
        <fullName evidence="2">DUF3231 family protein</fullName>
    </submittedName>
</protein>
<dbReference type="InterPro" id="IPR021617">
    <property type="entry name" value="DUF3231"/>
</dbReference>
<dbReference type="RefSeq" id="WP_283078357.1">
    <property type="nucleotide sequence ID" value="NZ_CP121671.1"/>
</dbReference>
<dbReference type="Pfam" id="PF11553">
    <property type="entry name" value="DUF3231"/>
    <property type="match status" value="2"/>
</dbReference>
<keyword evidence="1" id="KW-0472">Membrane</keyword>
<dbReference type="EMBL" id="CP121671">
    <property type="protein sequence ID" value="WFT76403.1"/>
    <property type="molecule type" value="Genomic_DNA"/>
</dbReference>
<keyword evidence="1" id="KW-1133">Transmembrane helix</keyword>
<keyword evidence="3" id="KW-1185">Reference proteome</keyword>
<feature type="transmembrane region" description="Helical" evidence="1">
    <location>
        <begin position="265"/>
        <end position="286"/>
    </location>
</feature>
<evidence type="ECO:0000256" key="1">
    <source>
        <dbReference type="SAM" id="Phobius"/>
    </source>
</evidence>